<keyword evidence="2" id="KW-1133">Transmembrane helix</keyword>
<evidence type="ECO:0000256" key="2">
    <source>
        <dbReference type="SAM" id="Phobius"/>
    </source>
</evidence>
<proteinExistence type="predicted"/>
<dbReference type="EMBL" id="JAGTXO010000007">
    <property type="protein sequence ID" value="KAG8466680.1"/>
    <property type="molecule type" value="Genomic_DNA"/>
</dbReference>
<feature type="region of interest" description="Disordered" evidence="1">
    <location>
        <begin position="31"/>
        <end position="113"/>
    </location>
</feature>
<feature type="compositionally biased region" description="Acidic residues" evidence="1">
    <location>
        <begin position="33"/>
        <end position="50"/>
    </location>
</feature>
<sequence>MGAWLLPMFGSSLSFAFADVLCDVVILEKPVDGEEEEDGEEEGEGEEDGDDRGGSDRADDDDASGARADADARIGRCAGGSERSPMLAAGARSDARARSDSRGSSSAPTSPHAKMLKLAHEAEGLTGEQDTAMAGFTNMIGLIATFSYWYIRAANVGVSMLDGEVGKLAGGSSAVPPPGVGDVFVWGPTTHVEFWAAVAGGMLTFAHYYLLLKAFEGASSTVLLPLVQVASVATLLGSAGISLLRHESWITARHLSAYVLLFVGGVLPACDGQLRALLRVAFWRQPFVWCTILSELTLGAHDLMLNACSYHGAAPGRLVDADGVDALASASASAWSDSFQFFFYSRISFCATFGLLFATSSRLSAQLQALLLGTVPARLIALSLVSEALTILGYYLASIAYSLFYQAAVVHTAEASMSQLLNLMIAYALHHAFAIGRASAASGLRTKLVSFALVTVGLYLCGDDGGVERRR</sequence>
<dbReference type="Proteomes" id="UP000751190">
    <property type="component" value="Unassembled WGS sequence"/>
</dbReference>
<keyword evidence="5" id="KW-1185">Reference proteome</keyword>
<feature type="transmembrane region" description="Helical" evidence="2">
    <location>
        <begin position="223"/>
        <end position="243"/>
    </location>
</feature>
<gene>
    <name evidence="4" type="ORF">KFE25_008059</name>
</gene>
<reference evidence="4" key="1">
    <citation type="submission" date="2021-05" db="EMBL/GenBank/DDBJ databases">
        <title>The genome of the haptophyte Pavlova lutheri (Diacronema luteri, Pavlovales) - a model for lipid biosynthesis in eukaryotic algae.</title>
        <authorList>
            <person name="Hulatt C.J."/>
            <person name="Posewitz M.C."/>
        </authorList>
    </citation>
    <scope>NUCLEOTIDE SEQUENCE</scope>
    <source>
        <strain evidence="4">NIVA-4/92</strain>
    </source>
</reference>
<organism evidence="4 5">
    <name type="scientific">Diacronema lutheri</name>
    <name type="common">Unicellular marine alga</name>
    <name type="synonym">Monochrysis lutheri</name>
    <dbReference type="NCBI Taxonomy" id="2081491"/>
    <lineage>
        <taxon>Eukaryota</taxon>
        <taxon>Haptista</taxon>
        <taxon>Haptophyta</taxon>
        <taxon>Pavlovophyceae</taxon>
        <taxon>Pavlovales</taxon>
        <taxon>Pavlovaceae</taxon>
        <taxon>Diacronema</taxon>
    </lineage>
</organism>
<protein>
    <submittedName>
        <fullName evidence="4">Uncharacterized protein</fullName>
    </submittedName>
</protein>
<accession>A0A8J5XRP4</accession>
<keyword evidence="2" id="KW-0812">Transmembrane</keyword>
<dbReference type="OrthoDB" id="203525at2759"/>
<evidence type="ECO:0000256" key="1">
    <source>
        <dbReference type="SAM" id="MobiDB-lite"/>
    </source>
</evidence>
<feature type="transmembrane region" description="Helical" evidence="2">
    <location>
        <begin position="341"/>
        <end position="359"/>
    </location>
</feature>
<evidence type="ECO:0000256" key="3">
    <source>
        <dbReference type="SAM" id="SignalP"/>
    </source>
</evidence>
<evidence type="ECO:0000313" key="5">
    <source>
        <dbReference type="Proteomes" id="UP000751190"/>
    </source>
</evidence>
<feature type="signal peptide" evidence="3">
    <location>
        <begin position="1"/>
        <end position="18"/>
    </location>
</feature>
<feature type="transmembrane region" description="Helical" evidence="2">
    <location>
        <begin position="194"/>
        <end position="211"/>
    </location>
</feature>
<feature type="transmembrane region" description="Helical" evidence="2">
    <location>
        <begin position="379"/>
        <end position="408"/>
    </location>
</feature>
<keyword evidence="3" id="KW-0732">Signal</keyword>
<comment type="caution">
    <text evidence="4">The sequence shown here is derived from an EMBL/GenBank/DDBJ whole genome shotgun (WGS) entry which is preliminary data.</text>
</comment>
<dbReference type="AlphaFoldDB" id="A0A8J5XRP4"/>
<keyword evidence="2" id="KW-0472">Membrane</keyword>
<feature type="chain" id="PRO_5035165834" evidence="3">
    <location>
        <begin position="19"/>
        <end position="471"/>
    </location>
</feature>
<name>A0A8J5XRP4_DIALT</name>
<evidence type="ECO:0000313" key="4">
    <source>
        <dbReference type="EMBL" id="KAG8466680.1"/>
    </source>
</evidence>